<evidence type="ECO:0000256" key="3">
    <source>
        <dbReference type="ARBA" id="ARBA00022598"/>
    </source>
</evidence>
<feature type="active site" description="Proton acceptor" evidence="9">
    <location>
        <position position="44"/>
    </location>
</feature>
<dbReference type="RefSeq" id="WP_117408546.1">
    <property type="nucleotide sequence ID" value="NZ_QFZU02000131.1"/>
</dbReference>
<feature type="region of interest" description="Disordered" evidence="11">
    <location>
        <begin position="481"/>
        <end position="504"/>
    </location>
</feature>
<feature type="binding site" evidence="7">
    <location>
        <begin position="336"/>
        <end position="343"/>
    </location>
    <ligand>
        <name>ATP</name>
        <dbReference type="ChEBI" id="CHEBI:30616"/>
    </ligand>
</feature>
<evidence type="ECO:0000256" key="4">
    <source>
        <dbReference type="ARBA" id="ARBA00022741"/>
    </source>
</evidence>
<comment type="function">
    <text evidence="7">Catalyzes the ATP-dependent amidation of deamido-NAD to form NAD. Uses L-glutamine as a nitrogen source.</text>
</comment>
<keyword evidence="4 7" id="KW-0547">Nucleotide-binding</keyword>
<dbReference type="PIRSF" id="PIRSF006630">
    <property type="entry name" value="NADS_GAT"/>
    <property type="match status" value="1"/>
</dbReference>
<dbReference type="PROSITE" id="PS00920">
    <property type="entry name" value="NITRIL_CHT_1"/>
    <property type="match status" value="1"/>
</dbReference>
<gene>
    <name evidence="7" type="primary">nadE</name>
    <name evidence="13" type="ORF">DI270_024755</name>
</gene>
<dbReference type="Gene3D" id="3.60.110.10">
    <property type="entry name" value="Carbon-nitrogen hydrolase"/>
    <property type="match status" value="1"/>
</dbReference>
<organism evidence="13 14">
    <name type="scientific">Microbispora triticiradicis</name>
    <dbReference type="NCBI Taxonomy" id="2200763"/>
    <lineage>
        <taxon>Bacteria</taxon>
        <taxon>Bacillati</taxon>
        <taxon>Actinomycetota</taxon>
        <taxon>Actinomycetes</taxon>
        <taxon>Streptosporangiales</taxon>
        <taxon>Streptosporangiaceae</taxon>
        <taxon>Microbispora</taxon>
    </lineage>
</organism>
<dbReference type="EC" id="6.3.5.1" evidence="7 8"/>
<feature type="binding site" evidence="7">
    <location>
        <position position="131"/>
    </location>
    <ligand>
        <name>L-glutamine</name>
        <dbReference type="ChEBI" id="CHEBI:58359"/>
    </ligand>
</feature>
<keyword evidence="3 7" id="KW-0436">Ligase</keyword>
<evidence type="ECO:0000313" key="13">
    <source>
        <dbReference type="EMBL" id="RGA02362.1"/>
    </source>
</evidence>
<evidence type="ECO:0000259" key="12">
    <source>
        <dbReference type="PROSITE" id="PS50263"/>
    </source>
</evidence>
<dbReference type="PANTHER" id="PTHR23090:SF9">
    <property type="entry name" value="GLUTAMINE-DEPENDENT NAD(+) SYNTHETASE"/>
    <property type="match status" value="1"/>
</dbReference>
<feature type="binding site" evidence="7">
    <location>
        <position position="554"/>
    </location>
    <ligand>
        <name>deamido-NAD(+)</name>
        <dbReference type="ChEBI" id="CHEBI:58437"/>
        <note>ligand shared between two neighboring subunits</note>
    </ligand>
</feature>
<comment type="catalytic activity">
    <reaction evidence="7 8">
        <text>deamido-NAD(+) + L-glutamine + ATP + H2O = L-glutamate + AMP + diphosphate + NAD(+) + H(+)</text>
        <dbReference type="Rhea" id="RHEA:24384"/>
        <dbReference type="ChEBI" id="CHEBI:15377"/>
        <dbReference type="ChEBI" id="CHEBI:15378"/>
        <dbReference type="ChEBI" id="CHEBI:29985"/>
        <dbReference type="ChEBI" id="CHEBI:30616"/>
        <dbReference type="ChEBI" id="CHEBI:33019"/>
        <dbReference type="ChEBI" id="CHEBI:57540"/>
        <dbReference type="ChEBI" id="CHEBI:58359"/>
        <dbReference type="ChEBI" id="CHEBI:58437"/>
        <dbReference type="ChEBI" id="CHEBI:456215"/>
        <dbReference type="EC" id="6.3.5.1"/>
    </reaction>
</comment>
<dbReference type="InterPro" id="IPR022310">
    <property type="entry name" value="NAD/GMP_synthase"/>
</dbReference>
<feature type="binding site" evidence="7">
    <location>
        <position position="188"/>
    </location>
    <ligand>
        <name>L-glutamine</name>
        <dbReference type="ChEBI" id="CHEBI:58359"/>
    </ligand>
</feature>
<dbReference type="Proteomes" id="UP000262538">
    <property type="component" value="Unassembled WGS sequence"/>
</dbReference>
<evidence type="ECO:0000313" key="14">
    <source>
        <dbReference type="Proteomes" id="UP000262538"/>
    </source>
</evidence>
<feature type="binding site" evidence="7">
    <location>
        <position position="413"/>
    </location>
    <ligand>
        <name>deamido-NAD(+)</name>
        <dbReference type="ChEBI" id="CHEBI:58437"/>
        <note>ligand shared between two neighboring subunits</note>
    </ligand>
</feature>
<dbReference type="InterPro" id="IPR003694">
    <property type="entry name" value="NAD_synthase"/>
</dbReference>
<dbReference type="InterPro" id="IPR003010">
    <property type="entry name" value="C-N_Hydrolase"/>
</dbReference>
<comment type="pathway">
    <text evidence="1 7 8">Cofactor biosynthesis; NAD(+) biosynthesis; NAD(+) from deamido-NAD(+) (L-Gln route): step 1/1.</text>
</comment>
<dbReference type="NCBIfam" id="TIGR00552">
    <property type="entry name" value="nadE"/>
    <property type="match status" value="1"/>
</dbReference>
<evidence type="ECO:0000256" key="5">
    <source>
        <dbReference type="ARBA" id="ARBA00022840"/>
    </source>
</evidence>
<sequence length="585" mass="63660">MALLRIALAQTNPVVGDIAGNAETLVEWTRRAAGRGAHLVVFPEMFLTGYPAEDLVLRSSFAEASIATLSEVAARLADEGLGDLPVVVGYLDRADLAPRVGQPKGAPLDAAAVLHRGRVVAKSAKHHLPNYGVFDEYRYFVRGDRLPIFRLHGVDVAVALCEDLWQEGGPVSVVAEAGAGLLVVPNGSPYETNKDDVRLELCARRAREAGCALAYVNMVGGQDELVFDGDSLVVDASGALVARASQFREELFVTDLELPEAAVELGEPSHDSYDAHDGTIITVERVLLSADPVEPYEPEPPVVAERLDDLAEIYHALVTGVRDYVRKNGFKSVILGLSGGIDSALTATIAADAIGPERVHTVLMPSRYSSDHSITDAEELVRRQGVNAQVVPIADIVSAFEKEIALTGLAAENLQARVRGMLLMSLSNEHGHLVLTTGNKSELATGYSTLYGDSAGGYAPIKDVLKSVVWKLAEWRNAQPGVPPIPENSITKEPSAELRPDQRDTDSLPQYEVLDSLLRDYVERDMGRDELIAAGHDPELVTKVIRMVDLAEYKRRQYPPGPKITPKNFGRDRRLPITNRWRERL</sequence>
<feature type="binding site" evidence="7">
    <location>
        <position position="437"/>
    </location>
    <ligand>
        <name>ATP</name>
        <dbReference type="ChEBI" id="CHEBI:30616"/>
    </ligand>
</feature>
<evidence type="ECO:0000256" key="8">
    <source>
        <dbReference type="PIRNR" id="PIRNR006630"/>
    </source>
</evidence>
<evidence type="ECO:0000256" key="9">
    <source>
        <dbReference type="PROSITE-ProRule" id="PRU10139"/>
    </source>
</evidence>
<dbReference type="InterPro" id="IPR014445">
    <property type="entry name" value="Gln-dep_NAD_synthase"/>
</dbReference>
<comment type="similarity">
    <text evidence="10">Belongs to the NAD synthetase family.</text>
</comment>
<keyword evidence="5 7" id="KW-0067">ATP-binding</keyword>
<evidence type="ECO:0000256" key="1">
    <source>
        <dbReference type="ARBA" id="ARBA00005188"/>
    </source>
</evidence>
<dbReference type="CDD" id="cd07570">
    <property type="entry name" value="GAT_Gln-NAD-synth"/>
    <property type="match status" value="1"/>
</dbReference>
<proteinExistence type="inferred from homology"/>
<feature type="domain" description="CN hydrolase" evidence="12">
    <location>
        <begin position="4"/>
        <end position="258"/>
    </location>
</feature>
<dbReference type="Pfam" id="PF02540">
    <property type="entry name" value="NAD_synthase"/>
    <property type="match status" value="1"/>
</dbReference>
<evidence type="ECO:0000256" key="2">
    <source>
        <dbReference type="ARBA" id="ARBA00007145"/>
    </source>
</evidence>
<dbReference type="SUPFAM" id="SSF52402">
    <property type="entry name" value="Adenine nucleotide alpha hydrolases-like"/>
    <property type="match status" value="1"/>
</dbReference>
<dbReference type="Gene3D" id="3.40.50.620">
    <property type="entry name" value="HUPs"/>
    <property type="match status" value="1"/>
</dbReference>
<dbReference type="InterPro" id="IPR036526">
    <property type="entry name" value="C-N_Hydrolase_sf"/>
</dbReference>
<feature type="binding site" evidence="7">
    <location>
        <position position="442"/>
    </location>
    <ligand>
        <name>deamido-NAD(+)</name>
        <dbReference type="ChEBI" id="CHEBI:58437"/>
        <note>ligand shared between two neighboring subunits</note>
    </ligand>
</feature>
<keyword evidence="14" id="KW-1185">Reference proteome</keyword>
<keyword evidence="6 7" id="KW-0520">NAD</keyword>
<comment type="caution">
    <text evidence="13">The sequence shown here is derived from an EMBL/GenBank/DDBJ whole genome shotgun (WGS) entry which is preliminary data.</text>
</comment>
<feature type="active site" description="Nucleophile; for glutaminase activity" evidence="7">
    <location>
        <position position="161"/>
    </location>
</feature>
<evidence type="ECO:0000256" key="7">
    <source>
        <dbReference type="HAMAP-Rule" id="MF_02090"/>
    </source>
</evidence>
<dbReference type="InterPro" id="IPR000132">
    <property type="entry name" value="Nitrilase/CN_hydratase_CS"/>
</dbReference>
<dbReference type="PANTHER" id="PTHR23090">
    <property type="entry name" value="NH 3 /GLUTAMINE-DEPENDENT NAD + SYNTHETASE"/>
    <property type="match status" value="1"/>
</dbReference>
<reference evidence="13 14" key="1">
    <citation type="submission" date="2018-08" db="EMBL/GenBank/DDBJ databases">
        <title>Microbispora. triticiradicis sp. nov., a novel actinomycete isolated from the root of wheat (Triticum aestivum L.)).</title>
        <authorList>
            <person name="Han C."/>
        </authorList>
    </citation>
    <scope>NUCLEOTIDE SEQUENCE [LARGE SCALE GENOMIC DNA]</scope>
    <source>
        <strain evidence="13 14">NEAU-HRDPA2-9</strain>
    </source>
</reference>
<dbReference type="EMBL" id="QFZU02000131">
    <property type="protein sequence ID" value="RGA02362.1"/>
    <property type="molecule type" value="Genomic_DNA"/>
</dbReference>
<feature type="active site" description="For glutaminase activity" evidence="7">
    <location>
        <position position="125"/>
    </location>
</feature>
<dbReference type="HAMAP" id="MF_02090">
    <property type="entry name" value="NadE_glutamine_dep"/>
    <property type="match status" value="1"/>
</dbReference>
<comment type="caution">
    <text evidence="7">Lacks conserved residue(s) required for the propagation of feature annotation.</text>
</comment>
<evidence type="ECO:0000256" key="6">
    <source>
        <dbReference type="ARBA" id="ARBA00023027"/>
    </source>
</evidence>
<feature type="active site" description="Proton acceptor; for glutaminase activity" evidence="7">
    <location>
        <position position="44"/>
    </location>
</feature>
<dbReference type="NCBIfam" id="NF010588">
    <property type="entry name" value="PRK13981.1"/>
    <property type="match status" value="1"/>
</dbReference>
<evidence type="ECO:0000256" key="11">
    <source>
        <dbReference type="SAM" id="MobiDB-lite"/>
    </source>
</evidence>
<accession>A0ABX9LEG2</accession>
<dbReference type="SUPFAM" id="SSF56317">
    <property type="entry name" value="Carbon-nitrogen hydrolase"/>
    <property type="match status" value="1"/>
</dbReference>
<dbReference type="PROSITE" id="PS50263">
    <property type="entry name" value="CN_HYDROLASE"/>
    <property type="match status" value="1"/>
</dbReference>
<comment type="similarity">
    <text evidence="2 7 8">In the C-terminal section; belongs to the NAD synthetase family.</text>
</comment>
<name>A0ABX9LEG2_9ACTN</name>
<dbReference type="Pfam" id="PF00795">
    <property type="entry name" value="CN_hydrolase"/>
    <property type="match status" value="1"/>
</dbReference>
<feature type="compositionally biased region" description="Basic and acidic residues" evidence="11">
    <location>
        <begin position="494"/>
        <end position="504"/>
    </location>
</feature>
<evidence type="ECO:0000256" key="10">
    <source>
        <dbReference type="RuleBase" id="RU003811"/>
    </source>
</evidence>
<dbReference type="CDD" id="cd00553">
    <property type="entry name" value="NAD_synthase"/>
    <property type="match status" value="1"/>
</dbReference>
<dbReference type="InterPro" id="IPR014729">
    <property type="entry name" value="Rossmann-like_a/b/a_fold"/>
</dbReference>
<protein>
    <recommendedName>
        <fullName evidence="7 8">Glutamine-dependent NAD(+) synthetase</fullName>
        <ecNumber evidence="7 8">6.3.5.1</ecNumber>
    </recommendedName>
    <alternativeName>
        <fullName evidence="7 8">NAD(+) synthase [glutamine-hydrolyzing]</fullName>
    </alternativeName>
</protein>
<feature type="binding site" evidence="7">
    <location>
        <position position="194"/>
    </location>
    <ligand>
        <name>L-glutamine</name>
        <dbReference type="ChEBI" id="CHEBI:58359"/>
    </ligand>
</feature>